<reference evidence="11" key="1">
    <citation type="journal article" date="2010" name="Nature">
        <title>The Amphimedon queenslandica genome and the evolution of animal complexity.</title>
        <authorList>
            <person name="Srivastava M."/>
            <person name="Simakov O."/>
            <person name="Chapman J."/>
            <person name="Fahey B."/>
            <person name="Gauthier M.E."/>
            <person name="Mitros T."/>
            <person name="Richards G.S."/>
            <person name="Conaco C."/>
            <person name="Dacre M."/>
            <person name="Hellsten U."/>
            <person name="Larroux C."/>
            <person name="Putnam N.H."/>
            <person name="Stanke M."/>
            <person name="Adamska M."/>
            <person name="Darling A."/>
            <person name="Degnan S.M."/>
            <person name="Oakley T.H."/>
            <person name="Plachetzki D.C."/>
            <person name="Zhai Y."/>
            <person name="Adamski M."/>
            <person name="Calcino A."/>
            <person name="Cummins S.F."/>
            <person name="Goodstein D.M."/>
            <person name="Harris C."/>
            <person name="Jackson D.J."/>
            <person name="Leys S.P."/>
            <person name="Shu S."/>
            <person name="Woodcroft B.J."/>
            <person name="Vervoort M."/>
            <person name="Kosik K.S."/>
            <person name="Manning G."/>
            <person name="Degnan B.M."/>
            <person name="Rokhsar D.S."/>
        </authorList>
    </citation>
    <scope>NUCLEOTIDE SEQUENCE [LARGE SCALE GENOMIC DNA]</scope>
</reference>
<feature type="transmembrane region" description="Helical" evidence="8">
    <location>
        <begin position="771"/>
        <end position="797"/>
    </location>
</feature>
<keyword evidence="6 8" id="KW-0472">Membrane</keyword>
<comment type="similarity">
    <text evidence="2">Belongs to the peptidase S54 family.</text>
</comment>
<feature type="transmembrane region" description="Helical" evidence="8">
    <location>
        <begin position="715"/>
        <end position="734"/>
    </location>
</feature>
<evidence type="ECO:0000313" key="11">
    <source>
        <dbReference type="Proteomes" id="UP000007879"/>
    </source>
</evidence>
<dbReference type="AlphaFoldDB" id="A0A1X7VFI0"/>
<dbReference type="PANTHER" id="PTHR45965">
    <property type="entry name" value="INACTIVE RHOMBOID PROTEIN"/>
    <property type="match status" value="1"/>
</dbReference>
<sequence length="876" mass="99300">MATSALPTLESIPEDRPVPPASPTPPQPKNENKWDTIRRVVKSQALQFVGLEHPQSTQEHQEHVQRSIVVAKMEQRVKRLKSTEAQLDCDKSLVEAIVPHETVAPVTTHSLLRQLSVKPDQHQTAAEGPALPTPPPPPSAGGHESIPMRAIDPSYRYQTSEPVPDSSTATGSSRIERSLSAPTRSTMGVSLATGASSTLQRRAYLSRPTGRLEAEPEELQIIEPKPDLWKIAKIALMSLSYLSTQKKEPEEGEPSQATAAERQWTHQESFLNVEEVDSGEMSDIDGGGIALKKIQYEKEDSTKSPDFVLFEDDNLFGREMTDGQIARRKFEVPDEPPPQYDTLDHIPKEVKPRRKKLLRQSERKAKHYRGPLRGVTLRLLNFNYKNVKSDTRQRLAEMEQPSLHRPFFAYWLMTVHILILVFSLSVYGFAPYGFDLKTERALVQQSNLAVAVEEKNISTNVWGGPPQSALVLLGATYGPCMRYDRQLARGLDIDRWREANSSGCCVRLDNSGCVQVTSREQCPELFSDFVYIDQELNDSTVFTDRAVCGTSPLSCLNPNPSHDTRWMSENITEWPICQESQTRPSEHLSCNLTGRPCCVGIQAHCLITTLEHCDFLDGRFHADAFLCSQVDCLSDLCGLLPFVYPKVPDQFYRLLTSLFLHAGIIHLVFTLTFHFFVLRHVEKYLGWLRTSLIYLGSGLGGNIVSAVFVPYNPEVGPAGGIFGIISFFLIYIMYQAHRLTKPWKEALKLLIIIIILLCCGLFPFIDNFAHFGGFLFGTLWSGILVPYYQPLDAELAYYRDKHKREYNPWKDWIQVSKILFIFIGTPVLILLYLLFFLIFYVEQDTWDGFRFLNCIPFTRTFCLNFGQNIRSRDIFI</sequence>
<dbReference type="STRING" id="400682.A0A1X7VFI0"/>
<reference evidence="10" key="2">
    <citation type="submission" date="2017-05" db="UniProtKB">
        <authorList>
            <consortium name="EnsemblMetazoa"/>
        </authorList>
    </citation>
    <scope>IDENTIFICATION</scope>
</reference>
<feature type="compositionally biased region" description="Polar residues" evidence="7">
    <location>
        <begin position="180"/>
        <end position="195"/>
    </location>
</feature>
<dbReference type="Pfam" id="PF01694">
    <property type="entry name" value="Rhomboid"/>
    <property type="match status" value="1"/>
</dbReference>
<keyword evidence="11" id="KW-1185">Reference proteome</keyword>
<evidence type="ECO:0000256" key="6">
    <source>
        <dbReference type="ARBA" id="ARBA00023136"/>
    </source>
</evidence>
<evidence type="ECO:0000256" key="5">
    <source>
        <dbReference type="ARBA" id="ARBA00022989"/>
    </source>
</evidence>
<dbReference type="KEGG" id="aqu:100638123"/>
<name>A0A1X7VFI0_AMPQE</name>
<protein>
    <recommendedName>
        <fullName evidence="9">Peptidase S54 rhomboid domain-containing protein</fullName>
    </recommendedName>
</protein>
<feature type="region of interest" description="Disordered" evidence="7">
    <location>
        <begin position="119"/>
        <end position="195"/>
    </location>
</feature>
<keyword evidence="4" id="KW-0256">Endoplasmic reticulum</keyword>
<dbReference type="eggNOG" id="KOG2290">
    <property type="taxonomic scope" value="Eukaryota"/>
</dbReference>
<dbReference type="PANTHER" id="PTHR45965:SF3">
    <property type="entry name" value="INACTIVE RHOMBOID PROTEIN 1"/>
    <property type="match status" value="1"/>
</dbReference>
<feature type="transmembrane region" description="Helical" evidence="8">
    <location>
        <begin position="818"/>
        <end position="841"/>
    </location>
</feature>
<evidence type="ECO:0000256" key="1">
    <source>
        <dbReference type="ARBA" id="ARBA00004477"/>
    </source>
</evidence>
<organism evidence="10">
    <name type="scientific">Amphimedon queenslandica</name>
    <name type="common">Sponge</name>
    <dbReference type="NCBI Taxonomy" id="400682"/>
    <lineage>
        <taxon>Eukaryota</taxon>
        <taxon>Metazoa</taxon>
        <taxon>Porifera</taxon>
        <taxon>Demospongiae</taxon>
        <taxon>Heteroscleromorpha</taxon>
        <taxon>Haplosclerida</taxon>
        <taxon>Niphatidae</taxon>
        <taxon>Amphimedon</taxon>
    </lineage>
</organism>
<accession>A0A1X7VFI0</accession>
<dbReference type="EnsemblMetazoa" id="XM_003384492.2">
    <property type="protein sequence ID" value="XP_003384540.1"/>
    <property type="gene ID" value="LOC100638123"/>
</dbReference>
<evidence type="ECO:0000313" key="10">
    <source>
        <dbReference type="EnsemblMetazoa" id="Aqu2.1.38499_001"/>
    </source>
</evidence>
<dbReference type="InterPro" id="IPR035952">
    <property type="entry name" value="Rhomboid-like_sf"/>
</dbReference>
<keyword evidence="3 8" id="KW-0812">Transmembrane</keyword>
<dbReference type="SUPFAM" id="SSF144091">
    <property type="entry name" value="Rhomboid-like"/>
    <property type="match status" value="1"/>
</dbReference>
<feature type="compositionally biased region" description="Pro residues" evidence="7">
    <location>
        <begin position="18"/>
        <end position="28"/>
    </location>
</feature>
<feature type="transmembrane region" description="Helical" evidence="8">
    <location>
        <begin position="746"/>
        <end position="765"/>
    </location>
</feature>
<dbReference type="OrthoDB" id="2146116at2759"/>
<feature type="domain" description="Peptidase S54 rhomboid" evidence="9">
    <location>
        <begin position="649"/>
        <end position="785"/>
    </location>
</feature>
<feature type="transmembrane region" description="Helical" evidence="8">
    <location>
        <begin position="408"/>
        <end position="430"/>
    </location>
</feature>
<evidence type="ECO:0000256" key="7">
    <source>
        <dbReference type="SAM" id="MobiDB-lite"/>
    </source>
</evidence>
<dbReference type="GO" id="GO:0050708">
    <property type="term" value="P:regulation of protein secretion"/>
    <property type="evidence" value="ECO:0007669"/>
    <property type="project" value="TreeGrafter"/>
</dbReference>
<feature type="transmembrane region" description="Helical" evidence="8">
    <location>
        <begin position="658"/>
        <end position="678"/>
    </location>
</feature>
<feature type="region of interest" description="Disordered" evidence="7">
    <location>
        <begin position="1"/>
        <end position="33"/>
    </location>
</feature>
<evidence type="ECO:0000256" key="3">
    <source>
        <dbReference type="ARBA" id="ARBA00022692"/>
    </source>
</evidence>
<comment type="subcellular location">
    <subcellularLocation>
        <location evidence="1">Endoplasmic reticulum membrane</location>
        <topology evidence="1">Multi-pass membrane protein</topology>
    </subcellularLocation>
</comment>
<dbReference type="GO" id="GO:0005789">
    <property type="term" value="C:endoplasmic reticulum membrane"/>
    <property type="evidence" value="ECO:0007669"/>
    <property type="project" value="UniProtKB-SubCell"/>
</dbReference>
<dbReference type="GO" id="GO:0042058">
    <property type="term" value="P:regulation of epidermal growth factor receptor signaling pathway"/>
    <property type="evidence" value="ECO:0007669"/>
    <property type="project" value="TreeGrafter"/>
</dbReference>
<dbReference type="Gene3D" id="1.20.1540.10">
    <property type="entry name" value="Rhomboid-like"/>
    <property type="match status" value="1"/>
</dbReference>
<evidence type="ECO:0000256" key="4">
    <source>
        <dbReference type="ARBA" id="ARBA00022824"/>
    </source>
</evidence>
<dbReference type="InParanoid" id="A0A1X7VFI0"/>
<dbReference type="InterPro" id="IPR022764">
    <property type="entry name" value="Peptidase_S54_rhomboid_dom"/>
</dbReference>
<proteinExistence type="inferred from homology"/>
<evidence type="ECO:0000256" key="8">
    <source>
        <dbReference type="SAM" id="Phobius"/>
    </source>
</evidence>
<keyword evidence="5 8" id="KW-1133">Transmembrane helix</keyword>
<dbReference type="InterPro" id="IPR051512">
    <property type="entry name" value="Inactive_Rhomboid"/>
</dbReference>
<evidence type="ECO:0000259" key="9">
    <source>
        <dbReference type="Pfam" id="PF01694"/>
    </source>
</evidence>
<gene>
    <name evidence="10" type="primary">100638123</name>
</gene>
<evidence type="ECO:0000256" key="2">
    <source>
        <dbReference type="ARBA" id="ARBA00009045"/>
    </source>
</evidence>
<feature type="compositionally biased region" description="Polar residues" evidence="7">
    <location>
        <begin position="156"/>
        <end position="173"/>
    </location>
</feature>
<dbReference type="Proteomes" id="UP000007879">
    <property type="component" value="Unassembled WGS sequence"/>
</dbReference>
<dbReference type="EnsemblMetazoa" id="Aqu2.1.38499_001">
    <property type="protein sequence ID" value="Aqu2.1.38499_001"/>
    <property type="gene ID" value="Aqu2.1.38499"/>
</dbReference>
<dbReference type="GO" id="GO:0004252">
    <property type="term" value="F:serine-type endopeptidase activity"/>
    <property type="evidence" value="ECO:0007669"/>
    <property type="project" value="InterPro"/>
</dbReference>